<dbReference type="InParanoid" id="A0A1Y1Y1R8"/>
<evidence type="ECO:0000256" key="1">
    <source>
        <dbReference type="SAM" id="Phobius"/>
    </source>
</evidence>
<evidence type="ECO:0000313" key="2">
    <source>
        <dbReference type="EMBL" id="ORX91889.1"/>
    </source>
</evidence>
<comment type="caution">
    <text evidence="2">The sequence shown here is derived from an EMBL/GenBank/DDBJ whole genome shotgun (WGS) entry which is preliminary data.</text>
</comment>
<dbReference type="AlphaFoldDB" id="A0A1Y1Y1R8"/>
<dbReference type="Proteomes" id="UP000193498">
    <property type="component" value="Unassembled WGS sequence"/>
</dbReference>
<reference evidence="2 3" key="1">
    <citation type="submission" date="2016-07" db="EMBL/GenBank/DDBJ databases">
        <title>Pervasive Adenine N6-methylation of Active Genes in Fungi.</title>
        <authorList>
            <consortium name="DOE Joint Genome Institute"/>
            <person name="Mondo S.J."/>
            <person name="Dannebaum R.O."/>
            <person name="Kuo R.C."/>
            <person name="Labutti K."/>
            <person name="Haridas S."/>
            <person name="Kuo A."/>
            <person name="Salamov A."/>
            <person name="Ahrendt S.R."/>
            <person name="Lipzen A."/>
            <person name="Sullivan W."/>
            <person name="Andreopoulos W.B."/>
            <person name="Clum A."/>
            <person name="Lindquist E."/>
            <person name="Daum C."/>
            <person name="Ramamoorthy G.K."/>
            <person name="Gryganskyi A."/>
            <person name="Culley D."/>
            <person name="Magnuson J.K."/>
            <person name="James T.Y."/>
            <person name="O'Malley M.A."/>
            <person name="Stajich J.E."/>
            <person name="Spatafora J.W."/>
            <person name="Visel A."/>
            <person name="Grigoriev I.V."/>
        </authorList>
    </citation>
    <scope>NUCLEOTIDE SEQUENCE [LARGE SCALE GENOMIC DNA]</scope>
    <source>
        <strain evidence="2 3">CBS 931.73</strain>
    </source>
</reference>
<keyword evidence="1" id="KW-1133">Transmembrane helix</keyword>
<accession>A0A1Y1Y1R8</accession>
<keyword evidence="1" id="KW-0472">Membrane</keyword>
<name>A0A1Y1Y1R8_9FUNG</name>
<keyword evidence="3" id="KW-1185">Reference proteome</keyword>
<dbReference type="EMBL" id="MCFE01000301">
    <property type="protein sequence ID" value="ORX91889.1"/>
    <property type="molecule type" value="Genomic_DNA"/>
</dbReference>
<keyword evidence="1" id="KW-0812">Transmembrane</keyword>
<gene>
    <name evidence="2" type="ORF">K493DRAFT_47686</name>
</gene>
<dbReference type="OrthoDB" id="5592858at2759"/>
<sequence>MFLKVPTCNQVVCVGLVITLVLGLPSSSLLVRRADNTTCGPNIYCLPRANDTWTMSGVGVIRWNSVYPTFLVQGYVDIRLYDVTDLRNPVLVQLNTTNGDGYRSLYLDPDLQPPIFAPMMNRAANATVIKIFRLLITVAGDDITNKEYGPLFFIQEPPTAVKAVTEASPAPSTTSITPTVTLSYPVISTPVPAQNPIRNGSQSQGISPGAIAGISVGCVAVLVAAGIYPFCAVIVQHL</sequence>
<protein>
    <submittedName>
        <fullName evidence="2">Uncharacterized protein</fullName>
    </submittedName>
</protein>
<feature type="transmembrane region" description="Helical" evidence="1">
    <location>
        <begin position="210"/>
        <end position="235"/>
    </location>
</feature>
<organism evidence="2 3">
    <name type="scientific">Basidiobolus meristosporus CBS 931.73</name>
    <dbReference type="NCBI Taxonomy" id="1314790"/>
    <lineage>
        <taxon>Eukaryota</taxon>
        <taxon>Fungi</taxon>
        <taxon>Fungi incertae sedis</taxon>
        <taxon>Zoopagomycota</taxon>
        <taxon>Entomophthoromycotina</taxon>
        <taxon>Basidiobolomycetes</taxon>
        <taxon>Basidiobolales</taxon>
        <taxon>Basidiobolaceae</taxon>
        <taxon>Basidiobolus</taxon>
    </lineage>
</organism>
<proteinExistence type="predicted"/>
<evidence type="ECO:0000313" key="3">
    <source>
        <dbReference type="Proteomes" id="UP000193498"/>
    </source>
</evidence>